<evidence type="ECO:0000313" key="2">
    <source>
        <dbReference type="EMBL" id="VAW77310.1"/>
    </source>
</evidence>
<dbReference type="EMBL" id="UOFN01000075">
    <property type="protein sequence ID" value="VAW77310.1"/>
    <property type="molecule type" value="Genomic_DNA"/>
</dbReference>
<evidence type="ECO:0008006" key="3">
    <source>
        <dbReference type="Google" id="ProtNLM"/>
    </source>
</evidence>
<organism evidence="2">
    <name type="scientific">hydrothermal vent metagenome</name>
    <dbReference type="NCBI Taxonomy" id="652676"/>
    <lineage>
        <taxon>unclassified sequences</taxon>
        <taxon>metagenomes</taxon>
        <taxon>ecological metagenomes</taxon>
    </lineage>
</organism>
<evidence type="ECO:0000256" key="1">
    <source>
        <dbReference type="SAM" id="Phobius"/>
    </source>
</evidence>
<dbReference type="InterPro" id="IPR008620">
    <property type="entry name" value="FixH"/>
</dbReference>
<dbReference type="Pfam" id="PF05751">
    <property type="entry name" value="FixH"/>
    <property type="match status" value="1"/>
</dbReference>
<gene>
    <name evidence="2" type="ORF">MNBD_GAMMA15-267</name>
</gene>
<dbReference type="AlphaFoldDB" id="A0A3B0YKZ8"/>
<keyword evidence="1" id="KW-0812">Transmembrane</keyword>
<feature type="transmembrane region" description="Helical" evidence="1">
    <location>
        <begin position="96"/>
        <end position="118"/>
    </location>
</feature>
<protein>
    <recommendedName>
        <fullName evidence="3">Nitrogen fixation protein FixH</fullName>
    </recommendedName>
</protein>
<reference evidence="2" key="1">
    <citation type="submission" date="2018-06" db="EMBL/GenBank/DDBJ databases">
        <authorList>
            <person name="Zhirakovskaya E."/>
        </authorList>
    </citation>
    <scope>NUCLEOTIDE SEQUENCE</scope>
</reference>
<accession>A0A3B0YKZ8</accession>
<keyword evidence="1" id="KW-1133">Transmembrane helix</keyword>
<feature type="transmembrane region" description="Helical" evidence="1">
    <location>
        <begin position="57"/>
        <end position="76"/>
    </location>
</feature>
<feature type="transmembrane region" description="Helical" evidence="1">
    <location>
        <begin position="6"/>
        <end position="26"/>
    </location>
</feature>
<proteinExistence type="predicted"/>
<name>A0A3B0YKZ8_9ZZZZ</name>
<keyword evidence="1" id="KW-0472">Membrane</keyword>
<feature type="transmembrane region" description="Helical" evidence="1">
    <location>
        <begin position="33"/>
        <end position="51"/>
    </location>
</feature>
<sequence>MLQSLLALPLGAGAEVLVFLLLYRLTPMKGRQAAVVIAMLSLAGLLIYSLLDWPGADVLAMYVAVLLVTAYLLGIVSSTREQHLLGPAQNKRWFHWGPAVIVMFFVALFALDGVLVVISKQGLPRPIADSFLPKQNQPQKISSAFPGVVARNFQKKEALYNDYLKQVERQKQRGWQVRKGWLKAPYAGRPEVFQVRVSERDDAPVAFASVSGSFQRASDSRLDQPFQLDEVEPGLYRAQVVLPEPGSWRLILKIRRGDQLHEVHAETSVKPADEAS</sequence>